<protein>
    <submittedName>
        <fullName evidence="1">Uncharacterized protein</fullName>
    </submittedName>
</protein>
<sequence length="62" mass="6813">MVIISSYHPLTLAPTKSQRGYTRHTSCRSGVGFACSPQSLTLVSSEGFTRLPPCYNPNYLGY</sequence>
<dbReference type="Proteomes" id="UP000232062">
    <property type="component" value="Unassembled WGS sequence"/>
</dbReference>
<evidence type="ECO:0000313" key="2">
    <source>
        <dbReference type="Proteomes" id="UP000232062"/>
    </source>
</evidence>
<comment type="caution">
    <text evidence="1">The sequence shown here is derived from an EMBL/GenBank/DDBJ whole genome shotgun (WGS) entry which is preliminary data.</text>
</comment>
<organism evidence="1 2">
    <name type="scientific">Pantoea rodasii</name>
    <dbReference type="NCBI Taxonomy" id="1076549"/>
    <lineage>
        <taxon>Bacteria</taxon>
        <taxon>Pseudomonadati</taxon>
        <taxon>Pseudomonadota</taxon>
        <taxon>Gammaproteobacteria</taxon>
        <taxon>Enterobacterales</taxon>
        <taxon>Erwiniaceae</taxon>
        <taxon>Pantoea</taxon>
    </lineage>
</organism>
<dbReference type="EMBL" id="PIQI01000017">
    <property type="protein sequence ID" value="PJZ05324.1"/>
    <property type="molecule type" value="Genomic_DNA"/>
</dbReference>
<gene>
    <name evidence="1" type="ORF">PRCB_11580</name>
</gene>
<proteinExistence type="predicted"/>
<dbReference type="AlphaFoldDB" id="A0A2M9WCR7"/>
<accession>A0A2M9WCR7</accession>
<keyword evidence="2" id="KW-1185">Reference proteome</keyword>
<evidence type="ECO:0000313" key="1">
    <source>
        <dbReference type="EMBL" id="PJZ05324.1"/>
    </source>
</evidence>
<reference evidence="1 2" key="1">
    <citation type="submission" date="2017-11" db="EMBL/GenBank/DDBJ databases">
        <title>The genome sequence of Pantoea rodasii DSM 26611.</title>
        <authorList>
            <person name="Gao J."/>
            <person name="Mao X."/>
            <person name="Sun J."/>
        </authorList>
    </citation>
    <scope>NUCLEOTIDE SEQUENCE [LARGE SCALE GENOMIC DNA]</scope>
    <source>
        <strain evidence="1 2">DSM 26611</strain>
    </source>
</reference>
<name>A0A2M9WCR7_9GAMM</name>